<keyword evidence="3" id="KW-0732">Signal</keyword>
<sequence>MLLFVSVYLLFYPHEWRLAAGRAIPYSQDPEDALVVSLPRLGYLEGTQVVSTLVGDVRLQEEVDAWLGIAYAKQPVGELRFAPPEWPEEYRGTRNAKEYGPACIQNPGVEQDEACLYLNVFRTAGVALDEELPVLLWVHGGSFVGGSAKSFDGAAFVAASTDPVVVVTMNYRLGALGCLPSELCAEENCLNLGIQDIHLFLQFVQKYISYFGGSPDQITLGGQSAGAHAVGILFFHNYGSDKDKPLFQKVILSSGAATARAFPGPEYPLYERQFSDFMSSVDCPVSPSSSAMSCLRDADISSIQAASTRIMSESEYNVTWPWQPVSPGPLFEKRGSASGADGTFFRLPLLLSSTTDEGKAFAPQDLSTNAEFLQFFHNLAPGLTRKDLDELAKLYPDPAQGPGPYSDSPLSPQFERLSAAYGDYSYICPVSHTAHLLSSFNSSSTSDDDDPSPPVYKSRFNTPNYAADWAGVPHASDSWYFQGFSSAEFPHIAELYHAYYASFVVHGDPNVGAITNAPVWGEFGEGGRELVVGNTERGGVYMEGEGEGVRGVECAWWNEGGRAGRLNK</sequence>
<dbReference type="AlphaFoldDB" id="A0A9P4QYI9"/>
<dbReference type="Pfam" id="PF00135">
    <property type="entry name" value="COesterase"/>
    <property type="match status" value="1"/>
</dbReference>
<feature type="domain" description="Carboxylesterase type B" evidence="4">
    <location>
        <begin position="42"/>
        <end position="524"/>
    </location>
</feature>
<evidence type="ECO:0000256" key="2">
    <source>
        <dbReference type="ARBA" id="ARBA00022801"/>
    </source>
</evidence>
<dbReference type="EMBL" id="ML996127">
    <property type="protein sequence ID" value="KAF2736248.1"/>
    <property type="molecule type" value="Genomic_DNA"/>
</dbReference>
<dbReference type="InterPro" id="IPR019826">
    <property type="entry name" value="Carboxylesterase_B_AS"/>
</dbReference>
<dbReference type="PANTHER" id="PTHR11559">
    <property type="entry name" value="CARBOXYLESTERASE"/>
    <property type="match status" value="1"/>
</dbReference>
<evidence type="ECO:0000256" key="1">
    <source>
        <dbReference type="ARBA" id="ARBA00005964"/>
    </source>
</evidence>
<dbReference type="OrthoDB" id="408631at2759"/>
<evidence type="ECO:0000259" key="4">
    <source>
        <dbReference type="Pfam" id="PF00135"/>
    </source>
</evidence>
<dbReference type="Gene3D" id="3.40.50.1820">
    <property type="entry name" value="alpha/beta hydrolase"/>
    <property type="match status" value="1"/>
</dbReference>
<evidence type="ECO:0000313" key="5">
    <source>
        <dbReference type="EMBL" id="KAF2736248.1"/>
    </source>
</evidence>
<name>A0A9P4QYI9_9PLEO</name>
<comment type="similarity">
    <text evidence="1 3">Belongs to the type-B carboxylesterase/lipase family.</text>
</comment>
<keyword evidence="2 3" id="KW-0378">Hydrolase</keyword>
<gene>
    <name evidence="5" type="ORF">EJ04DRAFT_433338</name>
</gene>
<reference evidence="5" key="1">
    <citation type="journal article" date="2020" name="Stud. Mycol.">
        <title>101 Dothideomycetes genomes: a test case for predicting lifestyles and emergence of pathogens.</title>
        <authorList>
            <person name="Haridas S."/>
            <person name="Albert R."/>
            <person name="Binder M."/>
            <person name="Bloem J."/>
            <person name="Labutti K."/>
            <person name="Salamov A."/>
            <person name="Andreopoulos B."/>
            <person name="Baker S."/>
            <person name="Barry K."/>
            <person name="Bills G."/>
            <person name="Bluhm B."/>
            <person name="Cannon C."/>
            <person name="Castanera R."/>
            <person name="Culley D."/>
            <person name="Daum C."/>
            <person name="Ezra D."/>
            <person name="Gonzalez J."/>
            <person name="Henrissat B."/>
            <person name="Kuo A."/>
            <person name="Liang C."/>
            <person name="Lipzen A."/>
            <person name="Lutzoni F."/>
            <person name="Magnuson J."/>
            <person name="Mondo S."/>
            <person name="Nolan M."/>
            <person name="Ohm R."/>
            <person name="Pangilinan J."/>
            <person name="Park H.-J."/>
            <person name="Ramirez L."/>
            <person name="Alfaro M."/>
            <person name="Sun H."/>
            <person name="Tritt A."/>
            <person name="Yoshinaga Y."/>
            <person name="Zwiers L.-H."/>
            <person name="Turgeon B."/>
            <person name="Goodwin S."/>
            <person name="Spatafora J."/>
            <person name="Crous P."/>
            <person name="Grigoriev I."/>
        </authorList>
    </citation>
    <scope>NUCLEOTIDE SEQUENCE</scope>
    <source>
        <strain evidence="5">CBS 125425</strain>
    </source>
</reference>
<dbReference type="InterPro" id="IPR029058">
    <property type="entry name" value="AB_hydrolase_fold"/>
</dbReference>
<feature type="signal peptide" evidence="3">
    <location>
        <begin position="1"/>
        <end position="21"/>
    </location>
</feature>
<feature type="chain" id="PRO_5040544671" description="Carboxylic ester hydrolase" evidence="3">
    <location>
        <begin position="22"/>
        <end position="568"/>
    </location>
</feature>
<keyword evidence="6" id="KW-1185">Reference proteome</keyword>
<organism evidence="5 6">
    <name type="scientific">Polyplosphaeria fusca</name>
    <dbReference type="NCBI Taxonomy" id="682080"/>
    <lineage>
        <taxon>Eukaryota</taxon>
        <taxon>Fungi</taxon>
        <taxon>Dikarya</taxon>
        <taxon>Ascomycota</taxon>
        <taxon>Pezizomycotina</taxon>
        <taxon>Dothideomycetes</taxon>
        <taxon>Pleosporomycetidae</taxon>
        <taxon>Pleosporales</taxon>
        <taxon>Tetraplosphaeriaceae</taxon>
        <taxon>Polyplosphaeria</taxon>
    </lineage>
</organism>
<proteinExistence type="inferred from homology"/>
<dbReference type="InterPro" id="IPR050309">
    <property type="entry name" value="Type-B_Carboxylest/Lipase"/>
</dbReference>
<dbReference type="Proteomes" id="UP000799444">
    <property type="component" value="Unassembled WGS sequence"/>
</dbReference>
<dbReference type="EC" id="3.1.1.-" evidence="3"/>
<dbReference type="PROSITE" id="PS00122">
    <property type="entry name" value="CARBOXYLESTERASE_B_1"/>
    <property type="match status" value="1"/>
</dbReference>
<dbReference type="InterPro" id="IPR002018">
    <property type="entry name" value="CarbesteraseB"/>
</dbReference>
<dbReference type="SUPFAM" id="SSF53474">
    <property type="entry name" value="alpha/beta-Hydrolases"/>
    <property type="match status" value="1"/>
</dbReference>
<comment type="caution">
    <text evidence="5">The sequence shown here is derived from an EMBL/GenBank/DDBJ whole genome shotgun (WGS) entry which is preliminary data.</text>
</comment>
<dbReference type="GO" id="GO:0016787">
    <property type="term" value="F:hydrolase activity"/>
    <property type="evidence" value="ECO:0007669"/>
    <property type="project" value="UniProtKB-KW"/>
</dbReference>
<protein>
    <recommendedName>
        <fullName evidence="3">Carboxylic ester hydrolase</fullName>
        <ecNumber evidence="3">3.1.1.-</ecNumber>
    </recommendedName>
</protein>
<accession>A0A9P4QYI9</accession>
<evidence type="ECO:0000313" key="6">
    <source>
        <dbReference type="Proteomes" id="UP000799444"/>
    </source>
</evidence>
<evidence type="ECO:0000256" key="3">
    <source>
        <dbReference type="RuleBase" id="RU361235"/>
    </source>
</evidence>